<proteinExistence type="predicted"/>
<feature type="region of interest" description="Disordered" evidence="1">
    <location>
        <begin position="32"/>
        <end position="101"/>
    </location>
</feature>
<reference evidence="2" key="1">
    <citation type="submission" date="2020-03" db="EMBL/GenBank/DDBJ databases">
        <title>The deep terrestrial virosphere.</title>
        <authorList>
            <person name="Holmfeldt K."/>
            <person name="Nilsson E."/>
            <person name="Simone D."/>
            <person name="Lopez-Fernandez M."/>
            <person name="Wu X."/>
            <person name="de Brujin I."/>
            <person name="Lundin D."/>
            <person name="Andersson A."/>
            <person name="Bertilsson S."/>
            <person name="Dopson M."/>
        </authorList>
    </citation>
    <scope>NUCLEOTIDE SEQUENCE</scope>
    <source>
        <strain evidence="2">TM448B00295</strain>
    </source>
</reference>
<name>A0A6M3XBH4_9ZZZZ</name>
<accession>A0A6M3XBH4</accession>
<feature type="region of interest" description="Disordered" evidence="1">
    <location>
        <begin position="265"/>
        <end position="286"/>
    </location>
</feature>
<protein>
    <submittedName>
        <fullName evidence="2">Uncharacterized protein</fullName>
    </submittedName>
</protein>
<dbReference type="AlphaFoldDB" id="A0A6M3XBH4"/>
<evidence type="ECO:0000256" key="1">
    <source>
        <dbReference type="SAM" id="MobiDB-lite"/>
    </source>
</evidence>
<dbReference type="EMBL" id="MT144605">
    <property type="protein sequence ID" value="QJH94737.1"/>
    <property type="molecule type" value="Genomic_DNA"/>
</dbReference>
<feature type="compositionally biased region" description="Basic and acidic residues" evidence="1">
    <location>
        <begin position="39"/>
        <end position="101"/>
    </location>
</feature>
<sequence length="309" mass="35640">MEATEETTFDLDVIMKEGMDRFNEKLKVAAEDDPITLSKDPKEDPLEKTKGAELTKHTEQELEVKKEPEPKKQLRFKSHDDAEKGYRHLQSEKTRVEEKNKELQSRLKVIKEAESRTKAEQEVDTKYLDYSATRHKSALKSIDDLDPDDDAYTDKVARIWAEKDKDVRAFDRANKYEPVEETSTVVDQEEATRQALDIVKSKAEESGLNPEDQYFKMICERTPTTDDSGRQMSFDDQVKWAITQTKNYHAEQHERFQEQIKAEADKKNKEFAAREQPMGRSGGAKTTLSAPVIVSLNDALESAMEFRRL</sequence>
<gene>
    <name evidence="2" type="ORF">TM448B00295_0013</name>
</gene>
<organism evidence="2">
    <name type="scientific">viral metagenome</name>
    <dbReference type="NCBI Taxonomy" id="1070528"/>
    <lineage>
        <taxon>unclassified sequences</taxon>
        <taxon>metagenomes</taxon>
        <taxon>organismal metagenomes</taxon>
    </lineage>
</organism>
<evidence type="ECO:0000313" key="2">
    <source>
        <dbReference type="EMBL" id="QJH94737.1"/>
    </source>
</evidence>